<dbReference type="PANTHER" id="PTHR12526:SF635">
    <property type="entry name" value="GLYCOSYL TRANSFERASE GROUP 1"/>
    <property type="match status" value="1"/>
</dbReference>
<gene>
    <name evidence="6" type="ORF">D6T63_04950</name>
</gene>
<keyword evidence="2 6" id="KW-0808">Transferase</keyword>
<dbReference type="RefSeq" id="WP_120147902.1">
    <property type="nucleotide sequence ID" value="NZ_QZVT01000002.1"/>
</dbReference>
<dbReference type="AlphaFoldDB" id="A0A3A5M6E7"/>
<evidence type="ECO:0000256" key="3">
    <source>
        <dbReference type="SAM" id="MobiDB-lite"/>
    </source>
</evidence>
<keyword evidence="7" id="KW-1185">Reference proteome</keyword>
<dbReference type="PANTHER" id="PTHR12526">
    <property type="entry name" value="GLYCOSYLTRANSFERASE"/>
    <property type="match status" value="1"/>
</dbReference>
<keyword evidence="1" id="KW-0328">Glycosyltransferase</keyword>
<name>A0A3A5M6E7_9MICC</name>
<dbReference type="OrthoDB" id="9810929at2"/>
<protein>
    <submittedName>
        <fullName evidence="6">Glycosyltransferase family 1 protein</fullName>
    </submittedName>
</protein>
<feature type="domain" description="Glycosyltransferase subfamily 4-like N-terminal" evidence="5">
    <location>
        <begin position="22"/>
        <end position="201"/>
    </location>
</feature>
<feature type="domain" description="Glycosyl transferase family 1" evidence="4">
    <location>
        <begin position="217"/>
        <end position="377"/>
    </location>
</feature>
<feature type="region of interest" description="Disordered" evidence="3">
    <location>
        <begin position="401"/>
        <end position="429"/>
    </location>
</feature>
<organism evidence="6 7">
    <name type="scientific">Arthrobacter cheniae</name>
    <dbReference type="NCBI Taxonomy" id="1258888"/>
    <lineage>
        <taxon>Bacteria</taxon>
        <taxon>Bacillati</taxon>
        <taxon>Actinomycetota</taxon>
        <taxon>Actinomycetes</taxon>
        <taxon>Micrococcales</taxon>
        <taxon>Micrococcaceae</taxon>
        <taxon>Arthrobacter</taxon>
    </lineage>
</organism>
<proteinExistence type="predicted"/>
<reference evidence="6 7" key="1">
    <citation type="submission" date="2018-09" db="EMBL/GenBank/DDBJ databases">
        <title>Novel species of Arthrobacter.</title>
        <authorList>
            <person name="Liu Q."/>
            <person name="Xin Y.-H."/>
        </authorList>
    </citation>
    <scope>NUCLEOTIDE SEQUENCE [LARGE SCALE GENOMIC DNA]</scope>
    <source>
        <strain evidence="6 7">Hz2</strain>
    </source>
</reference>
<dbReference type="Proteomes" id="UP000272560">
    <property type="component" value="Unassembled WGS sequence"/>
</dbReference>
<dbReference type="Pfam" id="PF13439">
    <property type="entry name" value="Glyco_transf_4"/>
    <property type="match status" value="1"/>
</dbReference>
<dbReference type="EMBL" id="QZVT01000002">
    <property type="protein sequence ID" value="RJT82084.1"/>
    <property type="molecule type" value="Genomic_DNA"/>
</dbReference>
<evidence type="ECO:0000256" key="2">
    <source>
        <dbReference type="ARBA" id="ARBA00022679"/>
    </source>
</evidence>
<evidence type="ECO:0000259" key="4">
    <source>
        <dbReference type="Pfam" id="PF00534"/>
    </source>
</evidence>
<evidence type="ECO:0000313" key="6">
    <source>
        <dbReference type="EMBL" id="RJT82084.1"/>
    </source>
</evidence>
<dbReference type="InterPro" id="IPR028098">
    <property type="entry name" value="Glyco_trans_4-like_N"/>
</dbReference>
<dbReference type="Pfam" id="PF00534">
    <property type="entry name" value="Glycos_transf_1"/>
    <property type="match status" value="1"/>
</dbReference>
<dbReference type="GO" id="GO:0016757">
    <property type="term" value="F:glycosyltransferase activity"/>
    <property type="evidence" value="ECO:0007669"/>
    <property type="project" value="UniProtKB-KW"/>
</dbReference>
<evidence type="ECO:0000313" key="7">
    <source>
        <dbReference type="Proteomes" id="UP000272560"/>
    </source>
</evidence>
<evidence type="ECO:0000256" key="1">
    <source>
        <dbReference type="ARBA" id="ARBA00022676"/>
    </source>
</evidence>
<evidence type="ECO:0000259" key="5">
    <source>
        <dbReference type="Pfam" id="PF13439"/>
    </source>
</evidence>
<dbReference type="SUPFAM" id="SSF53756">
    <property type="entry name" value="UDP-Glycosyltransferase/glycogen phosphorylase"/>
    <property type="match status" value="1"/>
</dbReference>
<sequence length="429" mass="45673">MRISMVSEHASPLAALGGVDAGGQNVHVAELSLALAHRGHDVTVYTRRDDPALPDRVRTDPHLEVVHITAGPVRHVPKDMLLPFMGDLADGIVEDWGQEPPDIVHGHFWMSGLAALDAARQSRSAGRPVQVLQTFHALGTVKRRHQGSEDTSPSERLMLEAMVGRSADRVVATCSDEVFELKAMGVSGSRISIAPCGVDLELFTPRGPVEDRGRAHRIVSVGRLVPRKGMDLVIRALRDLADQGRDDVELVIVGGGNTSGLEDDPEAQRLLGLAADLGIADRVILRGQVSRAEMPAVLRSADAVVCAPWYEPFGIVPLEAMACGVPVIAAAVGGLVDTVVDGKTGLHVPPQDSGAIAAAVAEMIADPEWARELGDHGHRRVRARYSWSRIAADTERAYQSALGAAAPTQPATARRSAARRLESTGGRAL</sequence>
<comment type="caution">
    <text evidence="6">The sequence shown here is derived from an EMBL/GenBank/DDBJ whole genome shotgun (WGS) entry which is preliminary data.</text>
</comment>
<feature type="compositionally biased region" description="Low complexity" evidence="3">
    <location>
        <begin position="401"/>
        <end position="415"/>
    </location>
</feature>
<accession>A0A3A5M6E7</accession>
<dbReference type="Gene3D" id="3.40.50.2000">
    <property type="entry name" value="Glycogen Phosphorylase B"/>
    <property type="match status" value="2"/>
</dbReference>
<dbReference type="InterPro" id="IPR001296">
    <property type="entry name" value="Glyco_trans_1"/>
</dbReference>